<evidence type="ECO:0000259" key="5">
    <source>
        <dbReference type="Pfam" id="PF12773"/>
    </source>
</evidence>
<keyword evidence="4" id="KW-0472">Membrane</keyword>
<dbReference type="InterPro" id="IPR025874">
    <property type="entry name" value="DZR"/>
</dbReference>
<keyword evidence="2 3" id="KW-0802">TPR repeat</keyword>
<accession>A0A0P1P443</accession>
<evidence type="ECO:0000313" key="6">
    <source>
        <dbReference type="EMBL" id="CUU00829.1"/>
    </source>
</evidence>
<feature type="domain" description="DZANK-type" evidence="5">
    <location>
        <begin position="6"/>
        <end position="61"/>
    </location>
</feature>
<dbReference type="PROSITE" id="PS50005">
    <property type="entry name" value="TPR"/>
    <property type="match status" value="2"/>
</dbReference>
<reference evidence="7" key="1">
    <citation type="submission" date="2015-11" db="EMBL/GenBank/DDBJ databases">
        <authorList>
            <person name="Varghese N."/>
        </authorList>
    </citation>
    <scope>NUCLEOTIDE SEQUENCE [LARGE SCALE GENOMIC DNA]</scope>
</reference>
<dbReference type="InterPro" id="IPR011990">
    <property type="entry name" value="TPR-like_helical_dom_sf"/>
</dbReference>
<sequence length="285" mass="32094">MTAKSCPVCGTVLPENAKFCFNCGANLLNMEQPSGEQKQIIICDVCGFENEPGSKFCVSCGSVLTGTFTSAEKVTPPEVEFKPLELESIKPKQPEVKVKSRKKRKSIKLSFYQLFYLGLAIAFVGLIAYGVIRREKSKPDVPQHPETNSEIMAEIERLRQRVNANPDDMASTLRLANLLHDVHIFDQAVEYYRRYLEKNESDPDARVDMGICLFEIGRVEEAIAEMEKALTYAPKHQLALYNLGIVNLASGNVEKARDYFQRCIDVNPSAEVAQKAKRILEQHKF</sequence>
<feature type="transmembrane region" description="Helical" evidence="4">
    <location>
        <begin position="109"/>
        <end position="132"/>
    </location>
</feature>
<keyword evidence="4" id="KW-1133">Transmembrane helix</keyword>
<dbReference type="InterPro" id="IPR019734">
    <property type="entry name" value="TPR_rpt"/>
</dbReference>
<accession>A0A0P1LCE7</accession>
<accession>A0A0P1LPM2</accession>
<dbReference type="Proteomes" id="UP000182011">
    <property type="component" value="Unassembled WGS sequence"/>
</dbReference>
<dbReference type="EMBL" id="FAOP01000001">
    <property type="protein sequence ID" value="CUU00829.1"/>
    <property type="molecule type" value="Genomic_DNA"/>
</dbReference>
<evidence type="ECO:0000256" key="2">
    <source>
        <dbReference type="ARBA" id="ARBA00022803"/>
    </source>
</evidence>
<dbReference type="OrthoDB" id="9811837at2"/>
<accession>A0A0P1L9G7</accession>
<evidence type="ECO:0000256" key="4">
    <source>
        <dbReference type="SAM" id="Phobius"/>
    </source>
</evidence>
<dbReference type="InterPro" id="IPR051685">
    <property type="entry name" value="Ycf3/AcsC/BcsC/TPR_MFPF"/>
</dbReference>
<dbReference type="PANTHER" id="PTHR44943:SF8">
    <property type="entry name" value="TPR REPEAT-CONTAINING PROTEIN MJ0263"/>
    <property type="match status" value="1"/>
</dbReference>
<accession>A0A0S4MTV5</accession>
<dbReference type="Pfam" id="PF12773">
    <property type="entry name" value="DZR"/>
    <property type="match status" value="1"/>
</dbReference>
<proteinExistence type="predicted"/>
<dbReference type="Pfam" id="PF13424">
    <property type="entry name" value="TPR_12"/>
    <property type="match status" value="1"/>
</dbReference>
<dbReference type="Gene3D" id="1.25.40.10">
    <property type="entry name" value="Tetratricopeptide repeat domain"/>
    <property type="match status" value="1"/>
</dbReference>
<feature type="repeat" description="TPR" evidence="3">
    <location>
        <begin position="237"/>
        <end position="270"/>
    </location>
</feature>
<dbReference type="STRING" id="1633631.GCA_001442925_00106"/>
<dbReference type="PANTHER" id="PTHR44943">
    <property type="entry name" value="CELLULOSE SYNTHASE OPERON PROTEIN C"/>
    <property type="match status" value="1"/>
</dbReference>
<keyword evidence="4" id="KW-0812">Transmembrane</keyword>
<dbReference type="RefSeq" id="WP_075427074.1">
    <property type="nucleotide sequence ID" value="NZ_CZVL01000002.1"/>
</dbReference>
<organism evidence="6 7">
    <name type="scientific">Candidatus Kryptonium thompsonii</name>
    <dbReference type="NCBI Taxonomy" id="1633631"/>
    <lineage>
        <taxon>Bacteria</taxon>
        <taxon>Pseudomonadati</taxon>
        <taxon>Candidatus Kryptoniota</taxon>
        <taxon>Candidatus Kryptonium</taxon>
    </lineage>
</organism>
<protein>
    <submittedName>
        <fullName evidence="6">Tetratricopeptide repeat-containing protein</fullName>
    </submittedName>
</protein>
<dbReference type="SMART" id="SM00028">
    <property type="entry name" value="TPR"/>
    <property type="match status" value="3"/>
</dbReference>
<evidence type="ECO:0000256" key="3">
    <source>
        <dbReference type="PROSITE-ProRule" id="PRU00339"/>
    </source>
</evidence>
<evidence type="ECO:0000256" key="1">
    <source>
        <dbReference type="ARBA" id="ARBA00022737"/>
    </source>
</evidence>
<evidence type="ECO:0000313" key="7">
    <source>
        <dbReference type="Proteomes" id="UP000182011"/>
    </source>
</evidence>
<feature type="repeat" description="TPR" evidence="3">
    <location>
        <begin position="203"/>
        <end position="236"/>
    </location>
</feature>
<dbReference type="SUPFAM" id="SSF48452">
    <property type="entry name" value="TPR-like"/>
    <property type="match status" value="1"/>
</dbReference>
<gene>
    <name evidence="6" type="ORF">JGI4_00106</name>
</gene>
<dbReference type="AlphaFoldDB" id="A0A0P1LPM2"/>
<name>A0A0P1LPM2_9BACT</name>
<keyword evidence="1" id="KW-0677">Repeat</keyword>